<evidence type="ECO:0000259" key="1">
    <source>
        <dbReference type="Pfam" id="PF14024"/>
    </source>
</evidence>
<sequence>MHPLIPILIILTIVLFNYLKKQRTIEKHNELKNEYTELLKKIKPRQNLNEYNESKFWELVDKANKTAGNNYNNKIGVMKTLLTNYSADDLIEIDNLLNRLISSKISHTIIAASQIIFKTSEFRATTLLMNLFILKGDNYFQYACQNPELIVKEEIIGFSYETIGDIIEEKYKLKTNELLPTINIDLQISGTPLSLKDYPIKLPKIWEKFG</sequence>
<feature type="domain" description="DUF4240" evidence="1">
    <location>
        <begin position="52"/>
        <end position="171"/>
    </location>
</feature>
<dbReference type="OrthoDB" id="1448476at2"/>
<protein>
    <submittedName>
        <fullName evidence="2">Uncharacterized protein DUF4240</fullName>
    </submittedName>
</protein>
<name>A0A4V3HH52_9FLAO</name>
<evidence type="ECO:0000313" key="2">
    <source>
        <dbReference type="EMBL" id="TDY63891.1"/>
    </source>
</evidence>
<organism evidence="2 3">
    <name type="scientific">Algibacter lectus</name>
    <dbReference type="NCBI Taxonomy" id="221126"/>
    <lineage>
        <taxon>Bacteria</taxon>
        <taxon>Pseudomonadati</taxon>
        <taxon>Bacteroidota</taxon>
        <taxon>Flavobacteriia</taxon>
        <taxon>Flavobacteriales</taxon>
        <taxon>Flavobacteriaceae</taxon>
        <taxon>Algibacter</taxon>
    </lineage>
</organism>
<reference evidence="2 3" key="1">
    <citation type="submission" date="2019-03" db="EMBL/GenBank/DDBJ databases">
        <title>Genomic Encyclopedia of Type Strains, Phase III (KMG-III): the genomes of soil and plant-associated and newly described type strains.</title>
        <authorList>
            <person name="Whitman W."/>
        </authorList>
    </citation>
    <scope>NUCLEOTIDE SEQUENCE [LARGE SCALE GENOMIC DNA]</scope>
    <source>
        <strain evidence="2 3">CECT 8301</strain>
    </source>
</reference>
<gene>
    <name evidence="2" type="ORF">DFQ06_0787</name>
</gene>
<dbReference type="EMBL" id="SORL01000007">
    <property type="protein sequence ID" value="TDY63891.1"/>
    <property type="molecule type" value="Genomic_DNA"/>
</dbReference>
<comment type="caution">
    <text evidence="2">The sequence shown here is derived from an EMBL/GenBank/DDBJ whole genome shotgun (WGS) entry which is preliminary data.</text>
</comment>
<dbReference type="Proteomes" id="UP000294824">
    <property type="component" value="Unassembled WGS sequence"/>
</dbReference>
<proteinExistence type="predicted"/>
<accession>A0A4V3HH52</accession>
<dbReference type="InterPro" id="IPR025334">
    <property type="entry name" value="DUF4240"/>
</dbReference>
<dbReference type="Pfam" id="PF14024">
    <property type="entry name" value="DUF4240"/>
    <property type="match status" value="1"/>
</dbReference>
<keyword evidence="3" id="KW-1185">Reference proteome</keyword>
<evidence type="ECO:0000313" key="3">
    <source>
        <dbReference type="Proteomes" id="UP000294824"/>
    </source>
</evidence>
<dbReference type="AlphaFoldDB" id="A0A4V3HH52"/>